<dbReference type="Proteomes" id="UP000013307">
    <property type="component" value="Chromosome"/>
</dbReference>
<dbReference type="InterPro" id="IPR042214">
    <property type="entry name" value="TruD_catalytic"/>
</dbReference>
<comment type="similarity">
    <text evidence="1 3">Belongs to the pseudouridine synthase TruD family.</text>
</comment>
<dbReference type="PIRSF" id="PIRSF037016">
    <property type="entry name" value="Pseudouridin_synth_euk_prd"/>
    <property type="match status" value="1"/>
</dbReference>
<evidence type="ECO:0000313" key="5">
    <source>
        <dbReference type="EMBL" id="AGK60275.1"/>
    </source>
</evidence>
<protein>
    <recommendedName>
        <fullName evidence="3">Probable tRNA pseudouridine synthase D</fullName>
        <ecNumber evidence="3">5.4.99.27</ecNumber>
    </recommendedName>
    <alternativeName>
        <fullName evidence="3">tRNA pseudouridine(13) synthase</fullName>
    </alternativeName>
    <alternativeName>
        <fullName evidence="3">tRNA pseudouridylate synthase D</fullName>
    </alternativeName>
    <alternativeName>
        <fullName evidence="3">tRNA-uridine isomerase D</fullName>
    </alternativeName>
</protein>
<dbReference type="EC" id="5.4.99.27" evidence="3"/>
<evidence type="ECO:0000256" key="3">
    <source>
        <dbReference type="HAMAP-Rule" id="MF_01082"/>
    </source>
</evidence>
<dbReference type="KEGG" id="ast:Asulf_00242"/>
<dbReference type="STRING" id="387631.Asulf_00242"/>
<sequence>MNVEHRVGIRGYITSTGGIGGLIKEEPDYFKVTEVADVAIGEGKHLILRVAKRNWDTINFARVLSNKLGISQKRIGYAGTKDKRAFTVQYYSIANAREVAEKLEGLHIKDAEIEVIGWSNRALKLGDLIGNEFEIRITESDADSEIIDETIEELKVKGSPNFFGTQRFGTIRYITHIVGLHILKRDYGAAFWTYVAKPFVSENEEVRKIREELWESRDPKFGLRELPKHLRYERTLLQKLIEENSEEKALLSLPKNLKMMFVHAYQSYVFNRILSDRIAEFKTLREICDEDIVDFIRIRNGRLTIAGNPVEVRNRKRIDFLISVGRAVLCLPLPGYKTEVKGWVKDRLLDILAEDDISFEDFRHEHKEFSSSGEFRSAEIPIDFDELYYEIDGRDVFMKFFLPKGCYATSFLREFQKS</sequence>
<accession>N0BJE0</accession>
<dbReference type="HAMAP" id="MF_01082">
    <property type="entry name" value="TruD"/>
    <property type="match status" value="1"/>
</dbReference>
<dbReference type="GO" id="GO:0031119">
    <property type="term" value="P:tRNA pseudouridine synthesis"/>
    <property type="evidence" value="ECO:0007669"/>
    <property type="project" value="UniProtKB-UniRule"/>
</dbReference>
<evidence type="ECO:0000313" key="6">
    <source>
        <dbReference type="Proteomes" id="UP000013307"/>
    </source>
</evidence>
<dbReference type="OrthoDB" id="1798at2157"/>
<name>N0BJE0_9EURY</name>
<dbReference type="NCBIfam" id="TIGR00094">
    <property type="entry name" value="tRNA_TruD_broad"/>
    <property type="match status" value="1"/>
</dbReference>
<dbReference type="SUPFAM" id="SSF55120">
    <property type="entry name" value="Pseudouridine synthase"/>
    <property type="match status" value="1"/>
</dbReference>
<dbReference type="GO" id="GO:0160150">
    <property type="term" value="F:tRNA pseudouridine(13) synthase activity"/>
    <property type="evidence" value="ECO:0007669"/>
    <property type="project" value="UniProtKB-EC"/>
</dbReference>
<feature type="active site" description="Nucleophile" evidence="3">
    <location>
        <position position="82"/>
    </location>
</feature>
<comment type="function">
    <text evidence="3">Could be responsible for synthesis of pseudouridine from uracil-13 in transfer RNAs.</text>
</comment>
<organism evidence="5 6">
    <name type="scientific">Archaeoglobus sulfaticallidus PM70-1</name>
    <dbReference type="NCBI Taxonomy" id="387631"/>
    <lineage>
        <taxon>Archaea</taxon>
        <taxon>Methanobacteriati</taxon>
        <taxon>Methanobacteriota</taxon>
        <taxon>Archaeoglobi</taxon>
        <taxon>Archaeoglobales</taxon>
        <taxon>Archaeoglobaceae</taxon>
        <taxon>Archaeoglobus</taxon>
    </lineage>
</organism>
<dbReference type="EMBL" id="CP005290">
    <property type="protein sequence ID" value="AGK60275.1"/>
    <property type="molecule type" value="Genomic_DNA"/>
</dbReference>
<dbReference type="InterPro" id="IPR011760">
    <property type="entry name" value="PsdUridine_synth_TruD_insert"/>
</dbReference>
<feature type="domain" description="TRUD" evidence="4">
    <location>
        <begin position="158"/>
        <end position="381"/>
    </location>
</feature>
<dbReference type="AlphaFoldDB" id="N0BJE0"/>
<dbReference type="eggNOG" id="arCOG04252">
    <property type="taxonomic scope" value="Archaea"/>
</dbReference>
<dbReference type="PANTHER" id="PTHR13326">
    <property type="entry name" value="TRNA PSEUDOURIDINE SYNTHASE D"/>
    <property type="match status" value="1"/>
</dbReference>
<comment type="catalytic activity">
    <reaction evidence="3">
        <text>uridine(13) in tRNA = pseudouridine(13) in tRNA</text>
        <dbReference type="Rhea" id="RHEA:42540"/>
        <dbReference type="Rhea" id="RHEA-COMP:10105"/>
        <dbReference type="Rhea" id="RHEA-COMP:10106"/>
        <dbReference type="ChEBI" id="CHEBI:65314"/>
        <dbReference type="ChEBI" id="CHEBI:65315"/>
        <dbReference type="EC" id="5.4.99.27"/>
    </reaction>
</comment>
<keyword evidence="3" id="KW-0819">tRNA processing</keyword>
<evidence type="ECO:0000256" key="1">
    <source>
        <dbReference type="ARBA" id="ARBA00007953"/>
    </source>
</evidence>
<dbReference type="PROSITE" id="PS50984">
    <property type="entry name" value="TRUD"/>
    <property type="match status" value="1"/>
</dbReference>
<dbReference type="InterPro" id="IPR020103">
    <property type="entry name" value="PsdUridine_synth_cat_dom_sf"/>
</dbReference>
<evidence type="ECO:0000256" key="2">
    <source>
        <dbReference type="ARBA" id="ARBA00023235"/>
    </source>
</evidence>
<dbReference type="RefSeq" id="WP_015589874.1">
    <property type="nucleotide sequence ID" value="NC_021169.1"/>
</dbReference>
<dbReference type="PANTHER" id="PTHR13326:SF21">
    <property type="entry name" value="PSEUDOURIDYLATE SYNTHASE PUS7L"/>
    <property type="match status" value="1"/>
</dbReference>
<keyword evidence="2 3" id="KW-0413">Isomerase</keyword>
<reference evidence="5 6" key="1">
    <citation type="journal article" date="2013" name="Genome Announc.">
        <title>Complete Genome Sequence of the Thermophilic and Facultatively Chemolithoautotrophic Sulfate Reducer Archaeoglobus sulfaticallidus Strain PM70-1T.</title>
        <authorList>
            <person name="Stokke R."/>
            <person name="Hocking W.P."/>
            <person name="Steinsbu B.O."/>
            <person name="Steen I.H."/>
        </authorList>
    </citation>
    <scope>NUCLEOTIDE SEQUENCE [LARGE SCALE GENOMIC DNA]</scope>
    <source>
        <strain evidence="5">PM70-1</strain>
    </source>
</reference>
<gene>
    <name evidence="3" type="primary">truD</name>
    <name evidence="5" type="ORF">Asulf_00242</name>
</gene>
<dbReference type="Gene3D" id="3.30.2350.20">
    <property type="entry name" value="TruD, catalytic domain"/>
    <property type="match status" value="1"/>
</dbReference>
<dbReference type="InterPro" id="IPR001656">
    <property type="entry name" value="PsdUridine_synth_TruD"/>
</dbReference>
<proteinExistence type="inferred from homology"/>
<dbReference type="GO" id="GO:0003723">
    <property type="term" value="F:RNA binding"/>
    <property type="evidence" value="ECO:0007669"/>
    <property type="project" value="InterPro"/>
</dbReference>
<dbReference type="Gene3D" id="1.10.1510.30">
    <property type="match status" value="1"/>
</dbReference>
<dbReference type="GeneID" id="15391888"/>
<dbReference type="Gene3D" id="3.30.70.3160">
    <property type="match status" value="1"/>
</dbReference>
<dbReference type="Pfam" id="PF01142">
    <property type="entry name" value="TruD"/>
    <property type="match status" value="1"/>
</dbReference>
<evidence type="ECO:0000259" key="4">
    <source>
        <dbReference type="PROSITE" id="PS50984"/>
    </source>
</evidence>
<dbReference type="HOGENOM" id="CLU_005281_4_1_2"/>
<keyword evidence="6" id="KW-1185">Reference proteome</keyword>